<sequence length="431" mass="45270">MAGGADASAPPPGLYLAEDPASDSSSTSSSGQSLPCIASASHELYMGLAQSGPMAEGLAPGAVAWGSPGPSDGKLSRYSMSYPHEAAPELHVVAGHLLAADALAARVAELERWHLAEGRVAEDGEGPGTPTSPSPVQAQLYKLSQEVSELQARLLCSRLSHELQDDAAADPARHEDLAAVDRQLRDLEDHVHGLEEALAPALGPETTSRPPEVPEDEALQRHDDRELLLGLGEECLASLADRLEPLEKAFRLVAECFGHLGPKGLISSLENGHGDEALEQLVAKVGTLDLSPALEEQLQRWSNVAAASGNGHALQACDLEALVTKVCSQEEAVAQLRVDVDELQLLNRKALSPSSKVSPLAMARGKLDMLSAEMDELHSRMRGGAGAPQPNGKHQERLFSTGGADPPNEPYEVGPGPRSAGLAQSPMRAAV</sequence>
<feature type="compositionally biased region" description="Low complexity" evidence="1">
    <location>
        <begin position="22"/>
        <end position="33"/>
    </location>
</feature>
<reference evidence="2" key="1">
    <citation type="submission" date="2021-02" db="EMBL/GenBank/DDBJ databases">
        <authorList>
            <person name="Dougan E. K."/>
            <person name="Rhodes N."/>
            <person name="Thang M."/>
            <person name="Chan C."/>
        </authorList>
    </citation>
    <scope>NUCLEOTIDE SEQUENCE</scope>
</reference>
<name>A0A812PU22_9DINO</name>
<evidence type="ECO:0000256" key="1">
    <source>
        <dbReference type="SAM" id="MobiDB-lite"/>
    </source>
</evidence>
<accession>A0A812PU22</accession>
<dbReference type="Proteomes" id="UP000604046">
    <property type="component" value="Unassembled WGS sequence"/>
</dbReference>
<evidence type="ECO:0000313" key="2">
    <source>
        <dbReference type="EMBL" id="CAE7355467.1"/>
    </source>
</evidence>
<comment type="caution">
    <text evidence="2">The sequence shown here is derived from an EMBL/GenBank/DDBJ whole genome shotgun (WGS) entry which is preliminary data.</text>
</comment>
<dbReference type="AlphaFoldDB" id="A0A812PU22"/>
<dbReference type="EMBL" id="CAJNDS010002157">
    <property type="protein sequence ID" value="CAE7355467.1"/>
    <property type="molecule type" value="Genomic_DNA"/>
</dbReference>
<keyword evidence="3" id="KW-1185">Reference proteome</keyword>
<gene>
    <name evidence="2" type="ORF">SNAT2548_LOCUS18893</name>
</gene>
<protein>
    <submittedName>
        <fullName evidence="2">Uncharacterized protein</fullName>
    </submittedName>
</protein>
<feature type="region of interest" description="Disordered" evidence="1">
    <location>
        <begin position="381"/>
        <end position="431"/>
    </location>
</feature>
<proteinExistence type="predicted"/>
<dbReference type="OrthoDB" id="414090at2759"/>
<evidence type="ECO:0000313" key="3">
    <source>
        <dbReference type="Proteomes" id="UP000604046"/>
    </source>
</evidence>
<organism evidence="2 3">
    <name type="scientific">Symbiodinium natans</name>
    <dbReference type="NCBI Taxonomy" id="878477"/>
    <lineage>
        <taxon>Eukaryota</taxon>
        <taxon>Sar</taxon>
        <taxon>Alveolata</taxon>
        <taxon>Dinophyceae</taxon>
        <taxon>Suessiales</taxon>
        <taxon>Symbiodiniaceae</taxon>
        <taxon>Symbiodinium</taxon>
    </lineage>
</organism>
<feature type="region of interest" description="Disordered" evidence="1">
    <location>
        <begin position="1"/>
        <end position="34"/>
    </location>
</feature>